<dbReference type="InterPro" id="IPR048254">
    <property type="entry name" value="CDP_ALCOHOL_P_TRANSF_CS"/>
</dbReference>
<keyword evidence="3" id="KW-0444">Lipid biosynthesis</keyword>
<evidence type="ECO:0000256" key="3">
    <source>
        <dbReference type="ARBA" id="ARBA00022516"/>
    </source>
</evidence>
<dbReference type="PROSITE" id="PS00379">
    <property type="entry name" value="CDP_ALCOHOL_P_TRANSF"/>
    <property type="match status" value="1"/>
</dbReference>
<keyword evidence="5 13" id="KW-0812">Transmembrane</keyword>
<evidence type="ECO:0000256" key="13">
    <source>
        <dbReference type="SAM" id="Phobius"/>
    </source>
</evidence>
<sequence>MSGSDTPERVSNWNAPNIITGARILATPFFIWMLLADHGQMGPWRWAAGAFFVLAIATDAWDGYLARSRGLVTDLGKLLDPIADKFLTGGAFVCLSILGELPWWITALVLIREVGITVHRLFEAREVVVAAAWMGKLKTIAQSVAIPLAIFPFPELLGSWMHVVNIIAMSIAVILTVASGIDYVVNFARLRRDAAAEGRAER</sequence>
<protein>
    <recommendedName>
        <fullName evidence="11">CDP-diacylglycerol--glycerol-3-phosphate 3-phosphatidyltransferase</fullName>
        <ecNumber evidence="11">2.7.8.5</ecNumber>
    </recommendedName>
</protein>
<evidence type="ECO:0000256" key="1">
    <source>
        <dbReference type="ARBA" id="ARBA00004141"/>
    </source>
</evidence>
<evidence type="ECO:0000313" key="14">
    <source>
        <dbReference type="EMBL" id="GAA1787990.1"/>
    </source>
</evidence>
<keyword evidence="10" id="KW-1208">Phospholipid metabolism</keyword>
<evidence type="ECO:0000256" key="7">
    <source>
        <dbReference type="ARBA" id="ARBA00023098"/>
    </source>
</evidence>
<keyword evidence="4 12" id="KW-0808">Transferase</keyword>
<comment type="subcellular location">
    <subcellularLocation>
        <location evidence="1">Membrane</location>
        <topology evidence="1">Multi-pass membrane protein</topology>
    </subcellularLocation>
</comment>
<keyword evidence="8 13" id="KW-0472">Membrane</keyword>
<keyword evidence="9" id="KW-0594">Phospholipid biosynthesis</keyword>
<feature type="transmembrane region" description="Helical" evidence="13">
    <location>
        <begin position="15"/>
        <end position="35"/>
    </location>
</feature>
<keyword evidence="15" id="KW-1185">Reference proteome</keyword>
<reference evidence="14 15" key="1">
    <citation type="journal article" date="2019" name="Int. J. Syst. Evol. Microbiol.">
        <title>The Global Catalogue of Microorganisms (GCM) 10K type strain sequencing project: providing services to taxonomists for standard genome sequencing and annotation.</title>
        <authorList>
            <consortium name="The Broad Institute Genomics Platform"/>
            <consortium name="The Broad Institute Genome Sequencing Center for Infectious Disease"/>
            <person name="Wu L."/>
            <person name="Ma J."/>
        </authorList>
    </citation>
    <scope>NUCLEOTIDE SEQUENCE [LARGE SCALE GENOMIC DNA]</scope>
    <source>
        <strain evidence="14 15">JCM 14736</strain>
    </source>
</reference>
<feature type="transmembrane region" description="Helical" evidence="13">
    <location>
        <begin position="127"/>
        <end position="151"/>
    </location>
</feature>
<dbReference type="EMBL" id="BAAAOB010000001">
    <property type="protein sequence ID" value="GAA1787990.1"/>
    <property type="molecule type" value="Genomic_DNA"/>
</dbReference>
<feature type="transmembrane region" description="Helical" evidence="13">
    <location>
        <begin position="86"/>
        <end position="111"/>
    </location>
</feature>
<evidence type="ECO:0000256" key="2">
    <source>
        <dbReference type="ARBA" id="ARBA00010441"/>
    </source>
</evidence>
<evidence type="ECO:0000256" key="5">
    <source>
        <dbReference type="ARBA" id="ARBA00022692"/>
    </source>
</evidence>
<gene>
    <name evidence="14" type="primary">pgsA</name>
    <name evidence="14" type="ORF">GCM10009768_16280</name>
</gene>
<evidence type="ECO:0000256" key="10">
    <source>
        <dbReference type="ARBA" id="ARBA00023264"/>
    </source>
</evidence>
<feature type="transmembrane region" description="Helical" evidence="13">
    <location>
        <begin position="163"/>
        <end position="185"/>
    </location>
</feature>
<evidence type="ECO:0000256" key="11">
    <source>
        <dbReference type="NCBIfam" id="TIGR00560"/>
    </source>
</evidence>
<comment type="similarity">
    <text evidence="2 12">Belongs to the CDP-alcohol phosphatidyltransferase class-I family.</text>
</comment>
<dbReference type="InterPro" id="IPR050324">
    <property type="entry name" value="CDP-alcohol_PTase-I"/>
</dbReference>
<evidence type="ECO:0000256" key="4">
    <source>
        <dbReference type="ARBA" id="ARBA00022679"/>
    </source>
</evidence>
<dbReference type="PANTHER" id="PTHR14269">
    <property type="entry name" value="CDP-DIACYLGLYCEROL--GLYCEROL-3-PHOSPHATE 3-PHOSPHATIDYLTRANSFERASE-RELATED"/>
    <property type="match status" value="1"/>
</dbReference>
<dbReference type="Pfam" id="PF01066">
    <property type="entry name" value="CDP-OH_P_transf"/>
    <property type="match status" value="1"/>
</dbReference>
<dbReference type="PANTHER" id="PTHR14269:SF52">
    <property type="entry name" value="PHOSPHATIDYLGLYCEROPHOSPHATE SYNTHASE-RELATED"/>
    <property type="match status" value="1"/>
</dbReference>
<evidence type="ECO:0000256" key="12">
    <source>
        <dbReference type="RuleBase" id="RU003750"/>
    </source>
</evidence>
<name>A0ABN2LHR2_9MICO</name>
<dbReference type="RefSeq" id="WP_046455855.1">
    <property type="nucleotide sequence ID" value="NZ_BAAAOB010000001.1"/>
</dbReference>
<evidence type="ECO:0000256" key="8">
    <source>
        <dbReference type="ARBA" id="ARBA00023136"/>
    </source>
</evidence>
<evidence type="ECO:0000256" key="6">
    <source>
        <dbReference type="ARBA" id="ARBA00022989"/>
    </source>
</evidence>
<proteinExistence type="inferred from homology"/>
<organism evidence="14 15">
    <name type="scientific">Leucobacter iarius</name>
    <dbReference type="NCBI Taxonomy" id="333963"/>
    <lineage>
        <taxon>Bacteria</taxon>
        <taxon>Bacillati</taxon>
        <taxon>Actinomycetota</taxon>
        <taxon>Actinomycetes</taxon>
        <taxon>Micrococcales</taxon>
        <taxon>Microbacteriaceae</taxon>
        <taxon>Leucobacter</taxon>
    </lineage>
</organism>
<accession>A0ABN2LHR2</accession>
<dbReference type="PIRSF" id="PIRSF000847">
    <property type="entry name" value="Phos_ph_gly_syn"/>
    <property type="match status" value="1"/>
</dbReference>
<keyword evidence="7" id="KW-0443">Lipid metabolism</keyword>
<dbReference type="NCBIfam" id="TIGR00560">
    <property type="entry name" value="pgsA"/>
    <property type="match status" value="1"/>
</dbReference>
<dbReference type="EC" id="2.7.8.5" evidence="11"/>
<dbReference type="Proteomes" id="UP001500851">
    <property type="component" value="Unassembled WGS sequence"/>
</dbReference>
<evidence type="ECO:0000256" key="9">
    <source>
        <dbReference type="ARBA" id="ARBA00023209"/>
    </source>
</evidence>
<dbReference type="InterPro" id="IPR043130">
    <property type="entry name" value="CDP-OH_PTrfase_TM_dom"/>
</dbReference>
<keyword evidence="6 13" id="KW-1133">Transmembrane helix</keyword>
<evidence type="ECO:0000313" key="15">
    <source>
        <dbReference type="Proteomes" id="UP001500851"/>
    </source>
</evidence>
<dbReference type="Gene3D" id="1.20.120.1760">
    <property type="match status" value="1"/>
</dbReference>
<dbReference type="InterPro" id="IPR004570">
    <property type="entry name" value="Phosphatidylglycerol_P_synth"/>
</dbReference>
<comment type="caution">
    <text evidence="14">The sequence shown here is derived from an EMBL/GenBank/DDBJ whole genome shotgun (WGS) entry which is preliminary data.</text>
</comment>
<dbReference type="InterPro" id="IPR000462">
    <property type="entry name" value="CDP-OH_P_trans"/>
</dbReference>